<organism evidence="1 2">
    <name type="scientific">Komagataeibacter intermedius AF2</name>
    <dbReference type="NCBI Taxonomy" id="1458464"/>
    <lineage>
        <taxon>Bacteria</taxon>
        <taxon>Pseudomonadati</taxon>
        <taxon>Pseudomonadota</taxon>
        <taxon>Alphaproteobacteria</taxon>
        <taxon>Acetobacterales</taxon>
        <taxon>Acetobacteraceae</taxon>
        <taxon>Komagataeibacter</taxon>
    </lineage>
</organism>
<dbReference type="Proteomes" id="UP000031553">
    <property type="component" value="Unassembled WGS sequence"/>
</dbReference>
<dbReference type="AlphaFoldDB" id="A0A0N1FCX8"/>
<proteinExistence type="predicted"/>
<accession>A0A0N1FCX8</accession>
<evidence type="ECO:0000313" key="1">
    <source>
        <dbReference type="EMBL" id="KPH87992.1"/>
    </source>
</evidence>
<dbReference type="EMBL" id="JUFX02000079">
    <property type="protein sequence ID" value="KPH87992.1"/>
    <property type="molecule type" value="Genomic_DNA"/>
</dbReference>
<gene>
    <name evidence="1" type="ORF">GLUCOINTEAF2_0201921</name>
</gene>
<evidence type="ECO:0000313" key="2">
    <source>
        <dbReference type="Proteomes" id="UP000031553"/>
    </source>
</evidence>
<protein>
    <submittedName>
        <fullName evidence="1">FAD-dependent oxidoreductase</fullName>
    </submittedName>
</protein>
<reference evidence="1 2" key="1">
    <citation type="submission" date="2015-07" db="EMBL/GenBank/DDBJ databases">
        <title>Draft Genome Sequence of Komagataeibacter intermedius Strain AF2, Isolated from Kombucha Tea.</title>
        <authorList>
            <person name="Santos R.A."/>
            <person name="Berretta A.A."/>
            <person name="Barud H.S."/>
            <person name="Ribeiro S.J."/>
            <person name="Gonzalez-Garcia L.N."/>
            <person name="Zucchi T.D."/>
            <person name="Goldman G.H."/>
            <person name="Riano-Pachon D.M."/>
        </authorList>
    </citation>
    <scope>NUCLEOTIDE SEQUENCE [LARGE SCALE GENOMIC DNA]</scope>
    <source>
        <strain evidence="1 2">AF2</strain>
    </source>
</reference>
<sequence>MRNRILADIARNGTTDMFDDARAAMHAALHLPDCAPVTL</sequence>
<comment type="caution">
    <text evidence="1">The sequence shown here is derived from an EMBL/GenBank/DDBJ whole genome shotgun (WGS) entry which is preliminary data.</text>
</comment>
<name>A0A0N1FCX8_9PROT</name>